<evidence type="ECO:0000313" key="9">
    <source>
        <dbReference type="EnsemblPlants" id="ONIVA12G03860.2"/>
    </source>
</evidence>
<dbReference type="Proteomes" id="UP000006591">
    <property type="component" value="Chromosome 12"/>
</dbReference>
<feature type="domain" description="GATA-type" evidence="8">
    <location>
        <begin position="151"/>
        <end position="190"/>
    </location>
</feature>
<dbReference type="PROSITE" id="PS00344">
    <property type="entry name" value="GATA_ZN_FINGER_1"/>
    <property type="match status" value="2"/>
</dbReference>
<dbReference type="InterPro" id="IPR051140">
    <property type="entry name" value="GATA_TF"/>
</dbReference>
<reference evidence="9" key="1">
    <citation type="submission" date="2015-04" db="UniProtKB">
        <authorList>
            <consortium name="EnsemblPlants"/>
        </authorList>
    </citation>
    <scope>IDENTIFICATION</scope>
    <source>
        <strain evidence="9">SL10</strain>
    </source>
</reference>
<evidence type="ECO:0000313" key="10">
    <source>
        <dbReference type="Proteomes" id="UP000006591"/>
    </source>
</evidence>
<feature type="domain" description="GATA-type" evidence="8">
    <location>
        <begin position="279"/>
        <end position="315"/>
    </location>
</feature>
<feature type="compositionally biased region" description="Pro residues" evidence="7">
    <location>
        <begin position="251"/>
        <end position="266"/>
    </location>
</feature>
<sequence>MATVEGGIGEHFVAEQPPGLARERRPRLRRSVAATGDMDGDGDVGGGGGGGGGGGVRYVLALPAMASLAVLIAHLDAAVPVPRRPRSYLPRAVPMAWWAFRLPVFRPPPPPPPPPAKNPVKEEEGVARVVVVVAPPPPVDPGEEEAGKRAAKRARRCLNCDAVETPQWRSGPMGRSTLCNACGVRLRAVGSLPEHRAPAARTTTAAPASPPDSPIWTPGHKPPSSSPDIYLVRRTPKLPVTRPPRTKQAPPTAPAPAPPPPPPQPASPKTKTKAKAKKPKRKRSCVHCGSTETPQWREGPTGRGTLCNACGVRYRQGRLLPEYRPKGSPTFSPSVHAANHRQVLELRRQQRQSTNPSTPPPPPVSAAEPIPDEQKEEVVSVPVAAAAPATDGGAASSLDALLLDGPSAPLIVDGDDFLVS</sequence>
<dbReference type="PRINTS" id="PR01217">
    <property type="entry name" value="PRICHEXTENSN"/>
</dbReference>
<evidence type="ECO:0000256" key="6">
    <source>
        <dbReference type="PROSITE-ProRule" id="PRU00094"/>
    </source>
</evidence>
<keyword evidence="4" id="KW-0862">Zinc</keyword>
<evidence type="ECO:0000256" key="1">
    <source>
        <dbReference type="ARBA" id="ARBA00005694"/>
    </source>
</evidence>
<dbReference type="PANTHER" id="PTHR45658">
    <property type="entry name" value="GATA TRANSCRIPTION FACTOR"/>
    <property type="match status" value="1"/>
</dbReference>
<dbReference type="InterPro" id="IPR000679">
    <property type="entry name" value="Znf_GATA"/>
</dbReference>
<dbReference type="GO" id="GO:0006355">
    <property type="term" value="P:regulation of DNA-templated transcription"/>
    <property type="evidence" value="ECO:0007669"/>
    <property type="project" value="InterPro"/>
</dbReference>
<dbReference type="FunFam" id="3.30.50.10:FF:000061">
    <property type="entry name" value="GATA transcription factor 14"/>
    <property type="match status" value="1"/>
</dbReference>
<organism evidence="9">
    <name type="scientific">Oryza nivara</name>
    <name type="common">Indian wild rice</name>
    <name type="synonym">Oryza sativa f. spontanea</name>
    <dbReference type="NCBI Taxonomy" id="4536"/>
    <lineage>
        <taxon>Eukaryota</taxon>
        <taxon>Viridiplantae</taxon>
        <taxon>Streptophyta</taxon>
        <taxon>Embryophyta</taxon>
        <taxon>Tracheophyta</taxon>
        <taxon>Spermatophyta</taxon>
        <taxon>Magnoliopsida</taxon>
        <taxon>Liliopsida</taxon>
        <taxon>Poales</taxon>
        <taxon>Poaceae</taxon>
        <taxon>BOP clade</taxon>
        <taxon>Oryzoideae</taxon>
        <taxon>Oryzeae</taxon>
        <taxon>Oryzinae</taxon>
        <taxon>Oryza</taxon>
    </lineage>
</organism>
<dbReference type="OMA" id="HAANHRQ"/>
<evidence type="ECO:0000259" key="8">
    <source>
        <dbReference type="PROSITE" id="PS50114"/>
    </source>
</evidence>
<feature type="region of interest" description="Disordered" evidence="7">
    <location>
        <begin position="194"/>
        <end position="304"/>
    </location>
</feature>
<dbReference type="SMART" id="SM00401">
    <property type="entry name" value="ZnF_GATA"/>
    <property type="match status" value="2"/>
</dbReference>
<evidence type="ECO:0000256" key="3">
    <source>
        <dbReference type="ARBA" id="ARBA00022771"/>
    </source>
</evidence>
<dbReference type="eggNOG" id="KOG1601">
    <property type="taxonomic scope" value="Eukaryota"/>
</dbReference>
<dbReference type="GO" id="GO:0008270">
    <property type="term" value="F:zinc ion binding"/>
    <property type="evidence" value="ECO:0007669"/>
    <property type="project" value="UniProtKB-KW"/>
</dbReference>
<keyword evidence="3 6" id="KW-0863">Zinc-finger</keyword>
<comment type="similarity">
    <text evidence="1">Belongs to the type IV zinc-finger family. Class A subfamily.</text>
</comment>
<evidence type="ECO:0000256" key="4">
    <source>
        <dbReference type="ARBA" id="ARBA00022833"/>
    </source>
</evidence>
<dbReference type="PANTHER" id="PTHR45658:SF18">
    <property type="entry name" value="PROTEIN GAT2"/>
    <property type="match status" value="1"/>
</dbReference>
<feature type="compositionally biased region" description="Basic residues" evidence="7">
    <location>
        <begin position="270"/>
        <end position="285"/>
    </location>
</feature>
<dbReference type="Gramene" id="ONIVA12G03860.2">
    <property type="protein sequence ID" value="ONIVA12G03860.2"/>
    <property type="gene ID" value="ONIVA12G03860"/>
</dbReference>
<name>A0A0E0J790_ORYNI</name>
<accession>A0A0E0J790</accession>
<dbReference type="Pfam" id="PF00320">
    <property type="entry name" value="GATA"/>
    <property type="match status" value="2"/>
</dbReference>
<dbReference type="SUPFAM" id="SSF57716">
    <property type="entry name" value="Glucocorticoid receptor-like (DNA-binding domain)"/>
    <property type="match status" value="2"/>
</dbReference>
<dbReference type="CDD" id="cd00202">
    <property type="entry name" value="ZnF_GATA"/>
    <property type="match status" value="2"/>
</dbReference>
<keyword evidence="5" id="KW-0010">Activator</keyword>
<feature type="region of interest" description="Disordered" evidence="7">
    <location>
        <begin position="348"/>
        <end position="384"/>
    </location>
</feature>
<dbReference type="STRING" id="4536.A0A0E0J790"/>
<proteinExistence type="inferred from homology"/>
<keyword evidence="2" id="KW-0479">Metal-binding</keyword>
<feature type="region of interest" description="Disordered" evidence="7">
    <location>
        <begin position="1"/>
        <end position="28"/>
    </location>
</feature>
<evidence type="ECO:0000256" key="7">
    <source>
        <dbReference type="SAM" id="MobiDB-lite"/>
    </source>
</evidence>
<dbReference type="InterPro" id="IPR013088">
    <property type="entry name" value="Znf_NHR/GATA"/>
</dbReference>
<reference evidence="9" key="2">
    <citation type="submission" date="2018-04" db="EMBL/GenBank/DDBJ databases">
        <title>OnivRS2 (Oryza nivara Reference Sequence Version 2).</title>
        <authorList>
            <person name="Zhang J."/>
            <person name="Kudrna D."/>
            <person name="Lee S."/>
            <person name="Talag J."/>
            <person name="Rajasekar S."/>
            <person name="Welchert J."/>
            <person name="Hsing Y.-I."/>
            <person name="Wing R.A."/>
        </authorList>
    </citation>
    <scope>NUCLEOTIDE SEQUENCE [LARGE SCALE GENOMIC DNA]</scope>
    <source>
        <strain evidence="9">SL10</strain>
    </source>
</reference>
<dbReference type="EnsemblPlants" id="ONIVA12G03860.2">
    <property type="protein sequence ID" value="ONIVA12G03860.2"/>
    <property type="gene ID" value="ONIVA12G03860"/>
</dbReference>
<dbReference type="GO" id="GO:0043565">
    <property type="term" value="F:sequence-specific DNA binding"/>
    <property type="evidence" value="ECO:0007669"/>
    <property type="project" value="InterPro"/>
</dbReference>
<dbReference type="Gene3D" id="3.30.50.10">
    <property type="entry name" value="Erythroid Transcription Factor GATA-1, subunit A"/>
    <property type="match status" value="2"/>
</dbReference>
<dbReference type="PROSITE" id="PS50114">
    <property type="entry name" value="GATA_ZN_FINGER_2"/>
    <property type="match status" value="2"/>
</dbReference>
<dbReference type="AlphaFoldDB" id="A0A0E0J790"/>
<keyword evidence="10" id="KW-1185">Reference proteome</keyword>
<dbReference type="FunFam" id="3.30.50.10:FF:000041">
    <property type="entry name" value="GATA transcription factor 14"/>
    <property type="match status" value="1"/>
</dbReference>
<protein>
    <recommendedName>
        <fullName evidence="8">GATA-type domain-containing protein</fullName>
    </recommendedName>
</protein>
<evidence type="ECO:0000256" key="5">
    <source>
        <dbReference type="ARBA" id="ARBA00023159"/>
    </source>
</evidence>
<evidence type="ECO:0000256" key="2">
    <source>
        <dbReference type="ARBA" id="ARBA00022723"/>
    </source>
</evidence>